<dbReference type="Proteomes" id="UP000816034">
    <property type="component" value="Unassembled WGS sequence"/>
</dbReference>
<dbReference type="InterPro" id="IPR032675">
    <property type="entry name" value="LRR_dom_sf"/>
</dbReference>
<gene>
    <name evidence="3" type="ORF">C9374_007301</name>
</gene>
<feature type="region of interest" description="Disordered" evidence="1">
    <location>
        <begin position="1"/>
        <end position="105"/>
    </location>
</feature>
<dbReference type="SMART" id="SM00367">
    <property type="entry name" value="LRR_CC"/>
    <property type="match status" value="2"/>
</dbReference>
<dbReference type="Gene3D" id="3.80.10.10">
    <property type="entry name" value="Ribonuclease Inhibitor"/>
    <property type="match status" value="1"/>
</dbReference>
<name>A0AA88GZG1_NAELO</name>
<dbReference type="CDD" id="cd09917">
    <property type="entry name" value="F-box_SF"/>
    <property type="match status" value="1"/>
</dbReference>
<accession>A0AA88GZG1</accession>
<dbReference type="AlphaFoldDB" id="A0AA88GZG1"/>
<dbReference type="SUPFAM" id="SSF52047">
    <property type="entry name" value="RNI-like"/>
    <property type="match status" value="1"/>
</dbReference>
<dbReference type="InterPro" id="IPR006553">
    <property type="entry name" value="Leu-rich_rpt_Cys-con_subtyp"/>
</dbReference>
<keyword evidence="4" id="KW-1185">Reference proteome</keyword>
<comment type="caution">
    <text evidence="3">The sequence shown here is derived from an EMBL/GenBank/DDBJ whole genome shotgun (WGS) entry which is preliminary data.</text>
</comment>
<evidence type="ECO:0000259" key="2">
    <source>
        <dbReference type="Pfam" id="PF12937"/>
    </source>
</evidence>
<reference evidence="3 4" key="1">
    <citation type="journal article" date="2018" name="BMC Genomics">
        <title>The genome of Naegleria lovaniensis, the basis for a comparative approach to unravel pathogenicity factors of the human pathogenic amoeba N. fowleri.</title>
        <authorList>
            <person name="Liechti N."/>
            <person name="Schurch N."/>
            <person name="Bruggmann R."/>
            <person name="Wittwer M."/>
        </authorList>
    </citation>
    <scope>NUCLEOTIDE SEQUENCE [LARGE SCALE GENOMIC DNA]</scope>
    <source>
        <strain evidence="3 4">ATCC 30569</strain>
    </source>
</reference>
<feature type="domain" description="F-box" evidence="2">
    <location>
        <begin position="294"/>
        <end position="326"/>
    </location>
</feature>
<dbReference type="Gene3D" id="1.20.1280.50">
    <property type="match status" value="1"/>
</dbReference>
<proteinExistence type="predicted"/>
<dbReference type="RefSeq" id="XP_044555664.1">
    <property type="nucleotide sequence ID" value="XM_044697253.1"/>
</dbReference>
<protein>
    <recommendedName>
        <fullName evidence="2">F-box domain-containing protein</fullName>
    </recommendedName>
</protein>
<organism evidence="3 4">
    <name type="scientific">Naegleria lovaniensis</name>
    <name type="common">Amoeba</name>
    <dbReference type="NCBI Taxonomy" id="51637"/>
    <lineage>
        <taxon>Eukaryota</taxon>
        <taxon>Discoba</taxon>
        <taxon>Heterolobosea</taxon>
        <taxon>Tetramitia</taxon>
        <taxon>Eutetramitia</taxon>
        <taxon>Vahlkampfiidae</taxon>
        <taxon>Naegleria</taxon>
    </lineage>
</organism>
<feature type="region of interest" description="Disordered" evidence="1">
    <location>
        <begin position="122"/>
        <end position="142"/>
    </location>
</feature>
<evidence type="ECO:0000313" key="3">
    <source>
        <dbReference type="EMBL" id="KAG2393770.1"/>
    </source>
</evidence>
<dbReference type="SUPFAM" id="SSF81383">
    <property type="entry name" value="F-box domain"/>
    <property type="match status" value="1"/>
</dbReference>
<dbReference type="EMBL" id="PYSW02000002">
    <property type="protein sequence ID" value="KAG2393770.1"/>
    <property type="molecule type" value="Genomic_DNA"/>
</dbReference>
<dbReference type="InterPro" id="IPR036047">
    <property type="entry name" value="F-box-like_dom_sf"/>
</dbReference>
<dbReference type="GeneID" id="68099755"/>
<dbReference type="InterPro" id="IPR001810">
    <property type="entry name" value="F-box_dom"/>
</dbReference>
<evidence type="ECO:0000313" key="4">
    <source>
        <dbReference type="Proteomes" id="UP000816034"/>
    </source>
</evidence>
<dbReference type="Pfam" id="PF12937">
    <property type="entry name" value="F-box-like"/>
    <property type="match status" value="1"/>
</dbReference>
<evidence type="ECO:0000256" key="1">
    <source>
        <dbReference type="SAM" id="MobiDB-lite"/>
    </source>
</evidence>
<sequence length="836" mass="95296">MKSSSTLQKPAISKANKKSEPLNPTKTPSAEIRKDATSPSHATITKKRNLMEAEERRSCGSSSSTSQKNVQQLNQNNQSKTSTLPRSSSTTTTTTRKTSTTPNIDEMARRAFLSSEQQYLNELSKRKQPSTPPSASKSVPSVDNLFKISKDVLHERVDKPDEKELLAGASDLEAVIIVSTEAHIKTTPSPVSLDPNHCHFSILEQLQQRIPIVKKHVEYIRNKVLEEASLPKSKLKQPSKKTKQAIANQKAFEKSPIELPMITSTRMARRKITRIEPISSKTTNHTKIGQNIVLPYELVINIFSFLPWKELYTVIMRVSKNWKEFVTEYEYFIICEHSRLNFFSASQVLICSGCYNEVPELCKACSQCSNSIDDHEDSDELSATSPEIYYKRRLQAKVDKWILNYWKKHREQIDEMNREPVTILTSDANENPVNEPRSTPSLDISIRSLSQKCKEYIISQIFPNTWHLTGKGLTLPFVSMFREQLSCLHYFPAESEENKQNTISLESKTKKKKKNTEKTKTPISELVTNFTFPKLTQIFWSNSTLLDAMSLNYTTVSNFHQMFANVEKFISTQSLFFSLDISKLFDSNMNRLRILDLSQCKLLQNYQLEILARTIGEHARKCESDIVDERKCLRKVNLSGCGSITQNGLHALAEHCGRTIKCLHLNTYPNCKEISLNQIPATFEELEELSLEGNYSFHSLANLVNALVRCKFGSKLKILNIKSTFIMPHHNELVRKGVASSITQTTTSSSSSALTPSPIIDLKHQLVRIFDWMLPKQLEAVKKCDLKLVLTDLGEFYYQRNHKRNTSSRFVWRNRVHPFEAVAMSRSASGCYLEQI</sequence>
<feature type="compositionally biased region" description="Basic and acidic residues" evidence="1">
    <location>
        <begin position="49"/>
        <end position="58"/>
    </location>
</feature>
<feature type="compositionally biased region" description="Low complexity" evidence="1">
    <location>
        <begin position="59"/>
        <end position="102"/>
    </location>
</feature>